<accession>A0A2C9VSD3</accession>
<feature type="region of interest" description="Disordered" evidence="1">
    <location>
        <begin position="1"/>
        <end position="60"/>
    </location>
</feature>
<dbReference type="EMBL" id="CM004391">
    <property type="protein sequence ID" value="OAY48890.1"/>
    <property type="molecule type" value="Genomic_DNA"/>
</dbReference>
<gene>
    <name evidence="2" type="ORF">MANES_05G013100</name>
</gene>
<dbReference type="AlphaFoldDB" id="A0A2C9VSD3"/>
<proteinExistence type="predicted"/>
<evidence type="ECO:0000313" key="2">
    <source>
        <dbReference type="EMBL" id="OAY48890.1"/>
    </source>
</evidence>
<sequence>MPASSSIASKVRATVRSRTTMIKLGEQPRHRRSKGSTTKPVKRAHQQCRRSESSTTTPAE</sequence>
<reference evidence="2" key="1">
    <citation type="submission" date="2016-02" db="EMBL/GenBank/DDBJ databases">
        <title>WGS assembly of Manihot esculenta.</title>
        <authorList>
            <person name="Bredeson J.V."/>
            <person name="Prochnik S.E."/>
            <person name="Lyons J.B."/>
            <person name="Schmutz J."/>
            <person name="Grimwood J."/>
            <person name="Vrebalov J."/>
            <person name="Bart R.S."/>
            <person name="Amuge T."/>
            <person name="Ferguson M.E."/>
            <person name="Green R."/>
            <person name="Putnam N."/>
            <person name="Stites J."/>
            <person name="Rounsley S."/>
            <person name="Rokhsar D.S."/>
        </authorList>
    </citation>
    <scope>NUCLEOTIDE SEQUENCE [LARGE SCALE GENOMIC DNA]</scope>
    <source>
        <tissue evidence="2">Leaf</tissue>
    </source>
</reference>
<name>A0A2C9VSD3_MANES</name>
<feature type="compositionally biased region" description="Basic residues" evidence="1">
    <location>
        <begin position="29"/>
        <end position="48"/>
    </location>
</feature>
<organism evidence="2">
    <name type="scientific">Manihot esculenta</name>
    <name type="common">Cassava</name>
    <name type="synonym">Jatropha manihot</name>
    <dbReference type="NCBI Taxonomy" id="3983"/>
    <lineage>
        <taxon>Eukaryota</taxon>
        <taxon>Viridiplantae</taxon>
        <taxon>Streptophyta</taxon>
        <taxon>Embryophyta</taxon>
        <taxon>Tracheophyta</taxon>
        <taxon>Spermatophyta</taxon>
        <taxon>Magnoliopsida</taxon>
        <taxon>eudicotyledons</taxon>
        <taxon>Gunneridae</taxon>
        <taxon>Pentapetalae</taxon>
        <taxon>rosids</taxon>
        <taxon>fabids</taxon>
        <taxon>Malpighiales</taxon>
        <taxon>Euphorbiaceae</taxon>
        <taxon>Crotonoideae</taxon>
        <taxon>Manihoteae</taxon>
        <taxon>Manihot</taxon>
    </lineage>
</organism>
<evidence type="ECO:0000256" key="1">
    <source>
        <dbReference type="SAM" id="MobiDB-lite"/>
    </source>
</evidence>
<protein>
    <submittedName>
        <fullName evidence="2">Uncharacterized protein</fullName>
    </submittedName>
</protein>